<keyword evidence="8" id="KW-0999">Mitochondrion inner membrane</keyword>
<protein>
    <recommendedName>
        <fullName evidence="8">Mitochondrial import inner membrane translocase subunit Tim21</fullName>
    </recommendedName>
</protein>
<evidence type="ECO:0000256" key="3">
    <source>
        <dbReference type="ARBA" id="ARBA00022692"/>
    </source>
</evidence>
<evidence type="ECO:0000256" key="2">
    <source>
        <dbReference type="ARBA" id="ARBA00010867"/>
    </source>
</evidence>
<sequence length="219" mass="24901">MYNTISTIVFRSPPLLHSAWRTQTLYSFRSLSFNGSNNINSFSRILQRVDCRYYAAQQKSREKSLTESKQDGAITLSLGEKVKENAKTGGYGLVVVAGLVVTGGLLYVVLSELFSGDSPNNIYTHAFKLCKLSTEVQDALGTPIKCYGEESRRGWRRHVSHVEFNQGNIKYLRMKFYIEGPFGKATVNLEKKKNESGKYEYSYVLVDVDYPPRRINVHF</sequence>
<keyword evidence="5 8" id="KW-1133">Transmembrane helix</keyword>
<dbReference type="EMBL" id="LNIX01000001">
    <property type="protein sequence ID" value="OXA65002.1"/>
    <property type="molecule type" value="Genomic_DNA"/>
</dbReference>
<organism evidence="9 10">
    <name type="scientific">Folsomia candida</name>
    <name type="common">Springtail</name>
    <dbReference type="NCBI Taxonomy" id="158441"/>
    <lineage>
        <taxon>Eukaryota</taxon>
        <taxon>Metazoa</taxon>
        <taxon>Ecdysozoa</taxon>
        <taxon>Arthropoda</taxon>
        <taxon>Hexapoda</taxon>
        <taxon>Collembola</taxon>
        <taxon>Entomobryomorpha</taxon>
        <taxon>Isotomoidea</taxon>
        <taxon>Isotomidae</taxon>
        <taxon>Proisotominae</taxon>
        <taxon>Folsomia</taxon>
    </lineage>
</organism>
<name>A0A226F5A6_FOLCA</name>
<evidence type="ECO:0000313" key="10">
    <source>
        <dbReference type="Proteomes" id="UP000198287"/>
    </source>
</evidence>
<comment type="function">
    <text evidence="8">Essential component of the TIM23 complex, a complex that mediates the translocation of transit peptide-containing proteins across the mitochondrial inner membrane.</text>
</comment>
<accession>A0A226F5A6</accession>
<keyword evidence="7 8" id="KW-0472">Membrane</keyword>
<dbReference type="GO" id="GO:0005744">
    <property type="term" value="C:TIM23 mitochondrial import inner membrane translocase complex"/>
    <property type="evidence" value="ECO:0007669"/>
    <property type="project" value="UniProtKB-UniRule"/>
</dbReference>
<dbReference type="Pfam" id="PF08294">
    <property type="entry name" value="TIM21"/>
    <property type="match status" value="1"/>
</dbReference>
<keyword evidence="10" id="KW-1185">Reference proteome</keyword>
<evidence type="ECO:0000256" key="8">
    <source>
        <dbReference type="RuleBase" id="RU367142"/>
    </source>
</evidence>
<comment type="subunit">
    <text evidence="8">Component of the TIM23 complex.</text>
</comment>
<dbReference type="Proteomes" id="UP000198287">
    <property type="component" value="Unassembled WGS sequence"/>
</dbReference>
<keyword evidence="4" id="KW-0809">Transit peptide</keyword>
<comment type="caution">
    <text evidence="9">The sequence shown here is derived from an EMBL/GenBank/DDBJ whole genome shotgun (WGS) entry which is preliminary data.</text>
</comment>
<keyword evidence="3 8" id="KW-0812">Transmembrane</keyword>
<dbReference type="PANTHER" id="PTHR13032">
    <property type="entry name" value="MITOCHONDRIAL IMPORT INNER MEMBRANE TRANSLOCASE SUBUNIT TIM21"/>
    <property type="match status" value="1"/>
</dbReference>
<keyword evidence="6 8" id="KW-0496">Mitochondrion</keyword>
<comment type="subcellular location">
    <subcellularLocation>
        <location evidence="8">Mitochondrion inner membrane</location>
        <topology evidence="8">Single-pass membrane protein</topology>
    </subcellularLocation>
    <subcellularLocation>
        <location evidence="1">Mitochondrion membrane</location>
        <topology evidence="1">Single-pass membrane protein</topology>
    </subcellularLocation>
</comment>
<keyword evidence="8" id="KW-0653">Protein transport</keyword>
<evidence type="ECO:0000256" key="7">
    <source>
        <dbReference type="ARBA" id="ARBA00023136"/>
    </source>
</evidence>
<evidence type="ECO:0000256" key="5">
    <source>
        <dbReference type="ARBA" id="ARBA00022989"/>
    </source>
</evidence>
<comment type="similarity">
    <text evidence="2 8">Belongs to the TIM21 family.</text>
</comment>
<dbReference type="InterPro" id="IPR038552">
    <property type="entry name" value="Tim21_IMS_sf"/>
</dbReference>
<evidence type="ECO:0000256" key="6">
    <source>
        <dbReference type="ARBA" id="ARBA00023128"/>
    </source>
</evidence>
<proteinExistence type="inferred from homology"/>
<keyword evidence="8" id="KW-0811">Translocation</keyword>
<feature type="transmembrane region" description="Helical" evidence="8">
    <location>
        <begin position="91"/>
        <end position="110"/>
    </location>
</feature>
<dbReference type="GO" id="GO:0030150">
    <property type="term" value="P:protein import into mitochondrial matrix"/>
    <property type="evidence" value="ECO:0007669"/>
    <property type="project" value="UniProtKB-UniRule"/>
</dbReference>
<dbReference type="STRING" id="158441.A0A226F5A6"/>
<dbReference type="OrthoDB" id="436405at2759"/>
<keyword evidence="8" id="KW-0813">Transport</keyword>
<dbReference type="InterPro" id="IPR013261">
    <property type="entry name" value="Tim21"/>
</dbReference>
<gene>
    <name evidence="9" type="ORF">Fcan01_01791</name>
</gene>
<evidence type="ECO:0000256" key="1">
    <source>
        <dbReference type="ARBA" id="ARBA00004304"/>
    </source>
</evidence>
<evidence type="ECO:0000256" key="4">
    <source>
        <dbReference type="ARBA" id="ARBA00022946"/>
    </source>
</evidence>
<reference evidence="9 10" key="1">
    <citation type="submission" date="2015-12" db="EMBL/GenBank/DDBJ databases">
        <title>The genome of Folsomia candida.</title>
        <authorList>
            <person name="Faddeeva A."/>
            <person name="Derks M.F."/>
            <person name="Anvar Y."/>
            <person name="Smit S."/>
            <person name="Van Straalen N."/>
            <person name="Roelofs D."/>
        </authorList>
    </citation>
    <scope>NUCLEOTIDE SEQUENCE [LARGE SCALE GENOMIC DNA]</scope>
    <source>
        <strain evidence="9 10">VU population</strain>
        <tissue evidence="9">Whole body</tissue>
    </source>
</reference>
<dbReference type="Gene3D" id="3.10.450.320">
    <property type="entry name" value="Mitochondrial import inner membrane translocase subunit Tim21"/>
    <property type="match status" value="1"/>
</dbReference>
<dbReference type="OMA" id="HFHVEGP"/>
<dbReference type="AlphaFoldDB" id="A0A226F5A6"/>
<dbReference type="PANTHER" id="PTHR13032:SF6">
    <property type="entry name" value="MITOCHONDRIAL IMPORT INNER MEMBRANE TRANSLOCASE SUBUNIT TIM21"/>
    <property type="match status" value="1"/>
</dbReference>
<evidence type="ECO:0000313" key="9">
    <source>
        <dbReference type="EMBL" id="OXA65002.1"/>
    </source>
</evidence>